<comment type="caution">
    <text evidence="1">The sequence shown here is derived from an EMBL/GenBank/DDBJ whole genome shotgun (WGS) entry which is preliminary data.</text>
</comment>
<accession>A0A642PTX0</accession>
<sequence>MNNYIFTIRFEDDCRNSGCANFRNWISDDMKILSCVKQLCQQKRLDVILTSDERTFLPIAELMELPCLVLKKENFPTDLFGELSNN</sequence>
<evidence type="ECO:0008006" key="3">
    <source>
        <dbReference type="Google" id="ProtNLM"/>
    </source>
</evidence>
<organism evidence="1 2">
    <name type="scientific">Bacteroides cellulosilyticus</name>
    <dbReference type="NCBI Taxonomy" id="246787"/>
    <lineage>
        <taxon>Bacteria</taxon>
        <taxon>Pseudomonadati</taxon>
        <taxon>Bacteroidota</taxon>
        <taxon>Bacteroidia</taxon>
        <taxon>Bacteroidales</taxon>
        <taxon>Bacteroidaceae</taxon>
        <taxon>Bacteroides</taxon>
    </lineage>
</organism>
<dbReference type="Proteomes" id="UP000448877">
    <property type="component" value="Unassembled WGS sequence"/>
</dbReference>
<gene>
    <name evidence="1" type="ORF">F2Y81_16705</name>
</gene>
<evidence type="ECO:0000313" key="1">
    <source>
        <dbReference type="EMBL" id="KAA5416003.1"/>
    </source>
</evidence>
<dbReference type="AlphaFoldDB" id="A0A642PTX0"/>
<dbReference type="RefSeq" id="WP_149920288.1">
    <property type="nucleotide sequence ID" value="NZ_VVYV01000029.1"/>
</dbReference>
<name>A0A642PTX0_9BACE</name>
<protein>
    <recommendedName>
        <fullName evidence="3">NYN domain-containing protein</fullName>
    </recommendedName>
</protein>
<evidence type="ECO:0000313" key="2">
    <source>
        <dbReference type="Proteomes" id="UP000448877"/>
    </source>
</evidence>
<proteinExistence type="predicted"/>
<dbReference type="EMBL" id="VVYV01000029">
    <property type="protein sequence ID" value="KAA5416003.1"/>
    <property type="molecule type" value="Genomic_DNA"/>
</dbReference>
<reference evidence="1 2" key="1">
    <citation type="journal article" date="2019" name="Nat. Med.">
        <title>A library of human gut bacterial isolates paired with longitudinal multiomics data enables mechanistic microbiome research.</title>
        <authorList>
            <person name="Poyet M."/>
            <person name="Groussin M."/>
            <person name="Gibbons S.M."/>
            <person name="Avila-Pacheco J."/>
            <person name="Jiang X."/>
            <person name="Kearney S.M."/>
            <person name="Perrotta A.R."/>
            <person name="Berdy B."/>
            <person name="Zhao S."/>
            <person name="Lieberman T.D."/>
            <person name="Swanson P.K."/>
            <person name="Smith M."/>
            <person name="Roesemann S."/>
            <person name="Alexander J.E."/>
            <person name="Rich S.A."/>
            <person name="Livny J."/>
            <person name="Vlamakis H."/>
            <person name="Clish C."/>
            <person name="Bullock K."/>
            <person name="Deik A."/>
            <person name="Scott J."/>
            <person name="Pierce K.A."/>
            <person name="Xavier R.J."/>
            <person name="Alm E.J."/>
        </authorList>
    </citation>
    <scope>NUCLEOTIDE SEQUENCE [LARGE SCALE GENOMIC DNA]</scope>
    <source>
        <strain evidence="1 2">BIOML-A6</strain>
    </source>
</reference>